<sequence length="61" mass="6925">MITAHGKDSAIQQISDNNQLPVHIEAGNCVVQSFINNSDKEYYHRGYVNEEAQIFLTFIPD</sequence>
<evidence type="ECO:0000313" key="2">
    <source>
        <dbReference type="Proteomes" id="UP000247565"/>
    </source>
</evidence>
<dbReference type="RefSeq" id="WP_110439431.1">
    <property type="nucleotide sequence ID" value="NZ_CP046393.1"/>
</dbReference>
<dbReference type="Proteomes" id="UP000247565">
    <property type="component" value="Unassembled WGS sequence"/>
</dbReference>
<proteinExistence type="predicted"/>
<name>A0A318MZY8_9PROT</name>
<evidence type="ECO:0000313" key="1">
    <source>
        <dbReference type="EMBL" id="PXY99811.1"/>
    </source>
</evidence>
<keyword evidence="2" id="KW-1185">Reference proteome</keyword>
<comment type="caution">
    <text evidence="1">The sequence shown here is derived from an EMBL/GenBank/DDBJ whole genome shotgun (WGS) entry which is preliminary data.</text>
</comment>
<gene>
    <name evidence="1" type="ORF">DK869_07680</name>
</gene>
<reference evidence="1 2" key="1">
    <citation type="submission" date="2018-05" db="EMBL/GenBank/DDBJ databases">
        <title>Reference genomes for bee gut microbiota database.</title>
        <authorList>
            <person name="Ellegaard K.M."/>
        </authorList>
    </citation>
    <scope>NUCLEOTIDE SEQUENCE [LARGE SCALE GENOMIC DNA]</scope>
    <source>
        <strain evidence="1 2">ESL0284</strain>
    </source>
</reference>
<organism evidence="1 2">
    <name type="scientific">Commensalibacter melissae</name>
    <dbReference type="NCBI Taxonomy" id="2070537"/>
    <lineage>
        <taxon>Bacteria</taxon>
        <taxon>Pseudomonadati</taxon>
        <taxon>Pseudomonadota</taxon>
        <taxon>Alphaproteobacteria</taxon>
        <taxon>Acetobacterales</taxon>
        <taxon>Acetobacteraceae</taxon>
    </lineage>
</organism>
<protein>
    <submittedName>
        <fullName evidence="1">Uncharacterized protein</fullName>
    </submittedName>
</protein>
<dbReference type="EMBL" id="QGLT01000004">
    <property type="protein sequence ID" value="PXY99811.1"/>
    <property type="molecule type" value="Genomic_DNA"/>
</dbReference>
<accession>A0A318MZY8</accession>
<dbReference type="OrthoDB" id="7281212at2"/>
<dbReference type="AlphaFoldDB" id="A0A318MZY8"/>